<dbReference type="GO" id="GO:0050311">
    <property type="term" value="F:sulfite reductase (ferredoxin) activity"/>
    <property type="evidence" value="ECO:0007669"/>
    <property type="project" value="TreeGrafter"/>
</dbReference>
<keyword evidence="4" id="KW-0479">Metal-binding</keyword>
<gene>
    <name evidence="9" type="ordered locus">Desaci_0407</name>
</gene>
<evidence type="ECO:0000256" key="1">
    <source>
        <dbReference type="ARBA" id="ARBA00010429"/>
    </source>
</evidence>
<dbReference type="GO" id="GO:0020037">
    <property type="term" value="F:heme binding"/>
    <property type="evidence" value="ECO:0007669"/>
    <property type="project" value="InterPro"/>
</dbReference>
<feature type="domain" description="4Fe-4S ferredoxin-type" evidence="8">
    <location>
        <begin position="167"/>
        <end position="198"/>
    </location>
</feature>
<evidence type="ECO:0000256" key="6">
    <source>
        <dbReference type="ARBA" id="ARBA00023004"/>
    </source>
</evidence>
<keyword evidence="3" id="KW-0349">Heme</keyword>
<dbReference type="InterPro" id="IPR006067">
    <property type="entry name" value="NO2/SO3_Rdtase_4Fe4S_dom"/>
</dbReference>
<keyword evidence="10" id="KW-1185">Reference proteome</keyword>
<evidence type="ECO:0000313" key="10">
    <source>
        <dbReference type="Proteomes" id="UP000002892"/>
    </source>
</evidence>
<dbReference type="SUPFAM" id="SSF56014">
    <property type="entry name" value="Nitrite and sulphite reductase 4Fe-4S domain-like"/>
    <property type="match status" value="1"/>
</dbReference>
<dbReference type="Pfam" id="PF00037">
    <property type="entry name" value="Fer4"/>
    <property type="match status" value="1"/>
</dbReference>
<dbReference type="eggNOG" id="COG2221">
    <property type="taxonomic scope" value="Bacteria"/>
</dbReference>
<dbReference type="SUPFAM" id="SSF54862">
    <property type="entry name" value="4Fe-4S ferredoxins"/>
    <property type="match status" value="1"/>
</dbReference>
<keyword evidence="5" id="KW-0560">Oxidoreductase</keyword>
<dbReference type="AlphaFoldDB" id="I4D100"/>
<dbReference type="PROSITE" id="PS00198">
    <property type="entry name" value="4FE4S_FER_1"/>
    <property type="match status" value="1"/>
</dbReference>
<dbReference type="GO" id="GO:0046872">
    <property type="term" value="F:metal ion binding"/>
    <property type="evidence" value="ECO:0007669"/>
    <property type="project" value="UniProtKB-KW"/>
</dbReference>
<reference evidence="9 10" key="1">
    <citation type="journal article" date="2012" name="J. Bacteriol.">
        <title>Complete genome sequences of Desulfosporosinus orientis DSM765T, Desulfosporosinus youngiae DSM17734T, Desulfosporosinus meridiei DSM13257T, and Desulfosporosinus acidiphilus DSM22704T.</title>
        <authorList>
            <person name="Pester M."/>
            <person name="Brambilla E."/>
            <person name="Alazard D."/>
            <person name="Rattei T."/>
            <person name="Weinmaier T."/>
            <person name="Han J."/>
            <person name="Lucas S."/>
            <person name="Lapidus A."/>
            <person name="Cheng J.F."/>
            <person name="Goodwin L."/>
            <person name="Pitluck S."/>
            <person name="Peters L."/>
            <person name="Ovchinnikova G."/>
            <person name="Teshima H."/>
            <person name="Detter J.C."/>
            <person name="Han C.S."/>
            <person name="Tapia R."/>
            <person name="Land M.L."/>
            <person name="Hauser L."/>
            <person name="Kyrpides N.C."/>
            <person name="Ivanova N.N."/>
            <person name="Pagani I."/>
            <person name="Huntmann M."/>
            <person name="Wei C.L."/>
            <person name="Davenport K.W."/>
            <person name="Daligault H."/>
            <person name="Chain P.S."/>
            <person name="Chen A."/>
            <person name="Mavromatis K."/>
            <person name="Markowitz V."/>
            <person name="Szeto E."/>
            <person name="Mikhailova N."/>
            <person name="Pati A."/>
            <person name="Wagner M."/>
            <person name="Woyke T."/>
            <person name="Ollivier B."/>
            <person name="Klenk H.P."/>
            <person name="Spring S."/>
            <person name="Loy A."/>
        </authorList>
    </citation>
    <scope>NUCLEOTIDE SEQUENCE [LARGE SCALE GENOMIC DNA]</scope>
    <source>
        <strain evidence="10">DSM 22704 / JCM 16185 / SJ4</strain>
    </source>
</reference>
<dbReference type="InterPro" id="IPR017900">
    <property type="entry name" value="4Fe4S_Fe_S_CS"/>
</dbReference>
<accession>I4D100</accession>
<evidence type="ECO:0000256" key="2">
    <source>
        <dbReference type="ARBA" id="ARBA00022485"/>
    </source>
</evidence>
<name>I4D100_DESAJ</name>
<keyword evidence="7" id="KW-0411">Iron-sulfur</keyword>
<dbReference type="InterPro" id="IPR017896">
    <property type="entry name" value="4Fe4S_Fe-S-bd"/>
</dbReference>
<proteinExistence type="inferred from homology"/>
<dbReference type="Gene3D" id="3.30.413.10">
    <property type="entry name" value="Sulfite Reductase Hemoprotein, domain 1"/>
    <property type="match status" value="1"/>
</dbReference>
<dbReference type="OrthoDB" id="9800558at2"/>
<dbReference type="Pfam" id="PF01077">
    <property type="entry name" value="NIR_SIR"/>
    <property type="match status" value="1"/>
</dbReference>
<evidence type="ECO:0000256" key="7">
    <source>
        <dbReference type="ARBA" id="ARBA00023014"/>
    </source>
</evidence>
<dbReference type="Pfam" id="PF03460">
    <property type="entry name" value="NIR_SIR_ferr"/>
    <property type="match status" value="1"/>
</dbReference>
<dbReference type="Gene3D" id="3.90.480.10">
    <property type="entry name" value="Sulfite Reductase Hemoprotein,Domain 2"/>
    <property type="match status" value="1"/>
</dbReference>
<dbReference type="InterPro" id="IPR006066">
    <property type="entry name" value="NO2/SO3_Rdtase_FeS/sirohaem_BS"/>
</dbReference>
<dbReference type="HOGENOM" id="CLU_072599_1_0_9"/>
<dbReference type="STRING" id="646529.Desaci_0407"/>
<keyword evidence="6" id="KW-0408">Iron</keyword>
<evidence type="ECO:0000256" key="5">
    <source>
        <dbReference type="ARBA" id="ARBA00023002"/>
    </source>
</evidence>
<dbReference type="Gene3D" id="3.30.70.20">
    <property type="match status" value="1"/>
</dbReference>
<dbReference type="SUPFAM" id="SSF55124">
    <property type="entry name" value="Nitrite/Sulfite reductase N-terminal domain-like"/>
    <property type="match status" value="1"/>
</dbReference>
<dbReference type="PRINTS" id="PR00397">
    <property type="entry name" value="SIROHAEM"/>
</dbReference>
<evidence type="ECO:0000313" key="9">
    <source>
        <dbReference type="EMBL" id="AFM39474.1"/>
    </source>
</evidence>
<dbReference type="EMBL" id="CP003639">
    <property type="protein sequence ID" value="AFM39474.1"/>
    <property type="molecule type" value="Genomic_DNA"/>
</dbReference>
<feature type="domain" description="4Fe-4S ferredoxin-type" evidence="8">
    <location>
        <begin position="199"/>
        <end position="228"/>
    </location>
</feature>
<protein>
    <submittedName>
        <fullName evidence="9">Sulfite reductase, subunit C</fullName>
    </submittedName>
</protein>
<dbReference type="GO" id="GO:0009337">
    <property type="term" value="C:sulfite reductase complex (NADPH)"/>
    <property type="evidence" value="ECO:0007669"/>
    <property type="project" value="TreeGrafter"/>
</dbReference>
<evidence type="ECO:0000256" key="4">
    <source>
        <dbReference type="ARBA" id="ARBA00022723"/>
    </source>
</evidence>
<dbReference type="GO" id="GO:0016002">
    <property type="term" value="F:sulfite reductase activity"/>
    <property type="evidence" value="ECO:0007669"/>
    <property type="project" value="TreeGrafter"/>
</dbReference>
<dbReference type="GO" id="GO:0000103">
    <property type="term" value="P:sulfate assimilation"/>
    <property type="evidence" value="ECO:0007669"/>
    <property type="project" value="TreeGrafter"/>
</dbReference>
<dbReference type="GO" id="GO:0051539">
    <property type="term" value="F:4 iron, 4 sulfur cluster binding"/>
    <property type="evidence" value="ECO:0007669"/>
    <property type="project" value="UniProtKB-KW"/>
</dbReference>
<evidence type="ECO:0000256" key="3">
    <source>
        <dbReference type="ARBA" id="ARBA00022617"/>
    </source>
</evidence>
<dbReference type="PROSITE" id="PS51379">
    <property type="entry name" value="4FE4S_FER_2"/>
    <property type="match status" value="2"/>
</dbReference>
<organism evidence="9 10">
    <name type="scientific">Desulfosporosinus acidiphilus (strain DSM 22704 / JCM 16185 / SJ4)</name>
    <dbReference type="NCBI Taxonomy" id="646529"/>
    <lineage>
        <taxon>Bacteria</taxon>
        <taxon>Bacillati</taxon>
        <taxon>Bacillota</taxon>
        <taxon>Clostridia</taxon>
        <taxon>Eubacteriales</taxon>
        <taxon>Desulfitobacteriaceae</taxon>
        <taxon>Desulfosporosinus</taxon>
    </lineage>
</organism>
<comment type="similarity">
    <text evidence="1">Belongs to the nitrite and sulfite reductase 4Fe-4S domain family.</text>
</comment>
<dbReference type="RefSeq" id="WP_014825487.1">
    <property type="nucleotide sequence ID" value="NC_018068.1"/>
</dbReference>
<dbReference type="InterPro" id="IPR045169">
    <property type="entry name" value="NO2/SO3_Rdtase_4Fe4S_prot"/>
</dbReference>
<dbReference type="InterPro" id="IPR014261">
    <property type="entry name" value="Sulphite_reductase_C"/>
</dbReference>
<sequence length="328" mass="36414">MTINTKKVMKNAWRITKDRDLTCLRLRVPGGHLPVKLLPLIQEIAEQFGTGAVHLTTRQGFEIPGIPFENMTEINALLAPYLEELEINIGVSLDQPAQGYPAAGTRNVVACIGNQVCTNGVFDTTALAKDIEKIIYPNNPHVKIAVTGCPNDCVKVHMHDIGIIGQVEPLYDAQRCIGCQACVKNCAKVSTGALSMVNYKVKRDASRCIGCGECVLKCPTSAWTRGGQYYRIVVMGRTGKKNPRLAAPFLEWAERETVLKLCANLYDYIDKYIDRSLPKEHVGYILDRTGYPIFKEEMLKGVDLGPKTKTANHLDFAGYVYDKKCVFD</sequence>
<dbReference type="NCBIfam" id="TIGR02912">
    <property type="entry name" value="sulfite_red_C"/>
    <property type="match status" value="1"/>
</dbReference>
<evidence type="ECO:0000259" key="8">
    <source>
        <dbReference type="PROSITE" id="PS51379"/>
    </source>
</evidence>
<dbReference type="KEGG" id="dai:Desaci_0407"/>
<dbReference type="InterPro" id="IPR036136">
    <property type="entry name" value="Nit/Sulf_reduc_fer-like_dom_sf"/>
</dbReference>
<dbReference type="InterPro" id="IPR045854">
    <property type="entry name" value="NO2/SO3_Rdtase_4Fe4S_sf"/>
</dbReference>
<dbReference type="PANTHER" id="PTHR11493">
    <property type="entry name" value="SULFITE REDUCTASE [NADPH] SUBUNIT BETA-RELATED"/>
    <property type="match status" value="1"/>
</dbReference>
<dbReference type="PANTHER" id="PTHR11493:SF54">
    <property type="entry name" value="ANAEROBIC SULFITE REDUCTASE SUBUNIT C"/>
    <property type="match status" value="1"/>
</dbReference>
<dbReference type="InterPro" id="IPR005117">
    <property type="entry name" value="NiRdtase/SiRdtase_haem-b_fer"/>
</dbReference>
<dbReference type="PROSITE" id="PS00365">
    <property type="entry name" value="NIR_SIR"/>
    <property type="match status" value="1"/>
</dbReference>
<dbReference type="Proteomes" id="UP000002892">
    <property type="component" value="Chromosome"/>
</dbReference>
<keyword evidence="2" id="KW-0004">4Fe-4S</keyword>